<reference evidence="1 2" key="1">
    <citation type="submission" date="2015-11" db="EMBL/GenBank/DDBJ databases">
        <title>Expanding the genomic diversity of Burkholderia species for the development of highly accurate diagnostics.</title>
        <authorList>
            <person name="Sahl J."/>
            <person name="Keim P."/>
            <person name="Wagner D."/>
        </authorList>
    </citation>
    <scope>NUCLEOTIDE SEQUENCE [LARGE SCALE GENOMIC DNA]</scope>
    <source>
        <strain evidence="1 2">MSMB1302</strain>
    </source>
</reference>
<name>A0A103ZTE9_BURCE</name>
<dbReference type="Proteomes" id="UP000069001">
    <property type="component" value="Unassembled WGS sequence"/>
</dbReference>
<protein>
    <submittedName>
        <fullName evidence="1">Uncharacterized protein</fullName>
    </submittedName>
</protein>
<organism evidence="1 2">
    <name type="scientific">Burkholderia cepacia</name>
    <name type="common">Pseudomonas cepacia</name>
    <dbReference type="NCBI Taxonomy" id="292"/>
    <lineage>
        <taxon>Bacteria</taxon>
        <taxon>Pseudomonadati</taxon>
        <taxon>Pseudomonadota</taxon>
        <taxon>Betaproteobacteria</taxon>
        <taxon>Burkholderiales</taxon>
        <taxon>Burkholderiaceae</taxon>
        <taxon>Burkholderia</taxon>
        <taxon>Burkholderia cepacia complex</taxon>
    </lineage>
</organism>
<proteinExistence type="predicted"/>
<accession>A0A103ZTE9</accession>
<comment type="caution">
    <text evidence="1">The sequence shown here is derived from an EMBL/GenBank/DDBJ whole genome shotgun (WGS) entry which is preliminary data.</text>
</comment>
<gene>
    <name evidence="1" type="ORF">WS90_00535</name>
</gene>
<sequence>MLESNEKIELSGSEALSILCELEYLLISLRNIGTYYREPSREFGDRDLEYRAETTRFIDENKVTQKLAKLREMISEKFDSSLGDDDMDDIERAVDNIKVWESPGD</sequence>
<dbReference type="EMBL" id="LOYH01000029">
    <property type="protein sequence ID" value="KVK85782.1"/>
    <property type="molecule type" value="Genomic_DNA"/>
</dbReference>
<evidence type="ECO:0000313" key="2">
    <source>
        <dbReference type="Proteomes" id="UP000069001"/>
    </source>
</evidence>
<dbReference type="AlphaFoldDB" id="A0A103ZTE9"/>
<evidence type="ECO:0000313" key="1">
    <source>
        <dbReference type="EMBL" id="KVK85782.1"/>
    </source>
</evidence>